<keyword evidence="3" id="KW-1185">Reference proteome</keyword>
<dbReference type="KEGG" id="mmar:MODMU_1827"/>
<dbReference type="Proteomes" id="UP000006461">
    <property type="component" value="Chromosome"/>
</dbReference>
<gene>
    <name evidence="2" type="ordered locus">MODMU_1827</name>
</gene>
<feature type="region of interest" description="Disordered" evidence="1">
    <location>
        <begin position="1"/>
        <end position="64"/>
    </location>
</feature>
<reference evidence="2 3" key="1">
    <citation type="journal article" date="2012" name="J. Bacteriol.">
        <title>Genome Sequence of Radiation-Resistant Modestobacter marinus Strain BC501, a Representative Actinobacterium That Thrives on Calcareous Stone Surfaces.</title>
        <authorList>
            <person name="Normand P."/>
            <person name="Gury J."/>
            <person name="Pujic P."/>
            <person name="Chouaia B."/>
            <person name="Crotti E."/>
            <person name="Brusetti L."/>
            <person name="Daffonchio D."/>
            <person name="Vacherie B."/>
            <person name="Barbe V."/>
            <person name="Medigue C."/>
            <person name="Calteau A."/>
            <person name="Ghodhbane-Gtari F."/>
            <person name="Essoussi I."/>
            <person name="Nouioui I."/>
            <person name="Abbassi-Ghozzi I."/>
            <person name="Gtari M."/>
        </authorList>
    </citation>
    <scope>NUCLEOTIDE SEQUENCE [LARGE SCALE GENOMIC DNA]</scope>
    <source>
        <strain evidence="3">BC 501</strain>
    </source>
</reference>
<dbReference type="HOGENOM" id="CLU_2862900_0_0_11"/>
<evidence type="ECO:0000313" key="2">
    <source>
        <dbReference type="EMBL" id="CCH87264.1"/>
    </source>
</evidence>
<dbReference type="AlphaFoldDB" id="I4EV51"/>
<dbReference type="STRING" id="477641.MODMU_1827"/>
<evidence type="ECO:0000313" key="3">
    <source>
        <dbReference type="Proteomes" id="UP000006461"/>
    </source>
</evidence>
<sequence>MVGSPFSRGRLPGQLTGSGGETPYPPLELRLDGRDSPRVRWVPGSRRGGGRDSAASGQGPREGR</sequence>
<protein>
    <submittedName>
        <fullName evidence="2">Uncharacterized protein</fullName>
    </submittedName>
</protein>
<feature type="compositionally biased region" description="Low complexity" evidence="1">
    <location>
        <begin position="52"/>
        <end position="64"/>
    </location>
</feature>
<dbReference type="EMBL" id="FO203431">
    <property type="protein sequence ID" value="CCH87264.1"/>
    <property type="molecule type" value="Genomic_DNA"/>
</dbReference>
<accession>I4EV51</accession>
<feature type="compositionally biased region" description="Basic and acidic residues" evidence="1">
    <location>
        <begin position="29"/>
        <end position="38"/>
    </location>
</feature>
<evidence type="ECO:0000256" key="1">
    <source>
        <dbReference type="SAM" id="MobiDB-lite"/>
    </source>
</evidence>
<organism evidence="2 3">
    <name type="scientific">Modestobacter italicus (strain DSM 44449 / CECT 9708 / BC 501)</name>
    <dbReference type="NCBI Taxonomy" id="2732864"/>
    <lineage>
        <taxon>Bacteria</taxon>
        <taxon>Bacillati</taxon>
        <taxon>Actinomycetota</taxon>
        <taxon>Actinomycetes</taxon>
        <taxon>Geodermatophilales</taxon>
        <taxon>Geodermatophilaceae</taxon>
        <taxon>Modestobacter</taxon>
    </lineage>
</organism>
<proteinExistence type="predicted"/>
<name>I4EV51_MODI5</name>